<comment type="caution">
    <text evidence="1">The sequence shown here is derived from an EMBL/GenBank/DDBJ whole genome shotgun (WGS) entry which is preliminary data.</text>
</comment>
<dbReference type="Proteomes" id="UP000308267">
    <property type="component" value="Unassembled WGS sequence"/>
</dbReference>
<gene>
    <name evidence="1" type="ORF">CRM22_003295</name>
    <name evidence="2" type="ORF">CRM22_003296</name>
</gene>
<proteinExistence type="predicted"/>
<dbReference type="EMBL" id="SJOL01005499">
    <property type="protein sequence ID" value="TGZ70277.1"/>
    <property type="molecule type" value="Genomic_DNA"/>
</dbReference>
<reference evidence="1 3" key="1">
    <citation type="journal article" date="2019" name="BMC Genomics">
        <title>New insights from Opisthorchis felineus genome: update on genomics of the epidemiologically important liver flukes.</title>
        <authorList>
            <person name="Ershov N.I."/>
            <person name="Mordvinov V.A."/>
            <person name="Prokhortchouk E.B."/>
            <person name="Pakharukova M.Y."/>
            <person name="Gunbin K.V."/>
            <person name="Ustyantsev K."/>
            <person name="Genaev M.A."/>
            <person name="Blinov A.G."/>
            <person name="Mazur A."/>
            <person name="Boulygina E."/>
            <person name="Tsygankova S."/>
            <person name="Khrameeva E."/>
            <person name="Chekanov N."/>
            <person name="Fan G."/>
            <person name="Xiao A."/>
            <person name="Zhang H."/>
            <person name="Xu X."/>
            <person name="Yang H."/>
            <person name="Solovyev V."/>
            <person name="Lee S.M."/>
            <person name="Liu X."/>
            <person name="Afonnikov D.A."/>
            <person name="Skryabin K.G."/>
        </authorList>
    </citation>
    <scope>NUCLEOTIDE SEQUENCE [LARGE SCALE GENOMIC DNA]</scope>
    <source>
        <strain evidence="1">AK-0245</strain>
        <tissue evidence="1">Whole organism</tissue>
    </source>
</reference>
<organism evidence="1 3">
    <name type="scientific">Opisthorchis felineus</name>
    <dbReference type="NCBI Taxonomy" id="147828"/>
    <lineage>
        <taxon>Eukaryota</taxon>
        <taxon>Metazoa</taxon>
        <taxon>Spiralia</taxon>
        <taxon>Lophotrochozoa</taxon>
        <taxon>Platyhelminthes</taxon>
        <taxon>Trematoda</taxon>
        <taxon>Digenea</taxon>
        <taxon>Opisthorchiida</taxon>
        <taxon>Opisthorchiata</taxon>
        <taxon>Opisthorchiidae</taxon>
        <taxon>Opisthorchis</taxon>
    </lineage>
</organism>
<evidence type="ECO:0000313" key="2">
    <source>
        <dbReference type="EMBL" id="TGZ70278.1"/>
    </source>
</evidence>
<dbReference type="AlphaFoldDB" id="A0A4S2M863"/>
<accession>A0A4S2M863</accession>
<keyword evidence="3" id="KW-1185">Reference proteome</keyword>
<name>A0A4S2M863_OPIFE</name>
<evidence type="ECO:0000313" key="1">
    <source>
        <dbReference type="EMBL" id="TGZ70277.1"/>
    </source>
</evidence>
<evidence type="ECO:0000313" key="3">
    <source>
        <dbReference type="Proteomes" id="UP000308267"/>
    </source>
</evidence>
<protein>
    <submittedName>
        <fullName evidence="1">Uncharacterized protein</fullName>
    </submittedName>
</protein>
<dbReference type="EMBL" id="SJOL01005499">
    <property type="protein sequence ID" value="TGZ70278.1"/>
    <property type="molecule type" value="Genomic_DNA"/>
</dbReference>
<sequence length="109" mass="11823">MVRVCLAINPGNWLKELNAGLGGTHVSVESANRDETLLHSMLAMCNCRISYEARALVSIAGTPGELGMLPFCTPAHTVLPTVTQMWVILSGMSWDCGQRLNLPQQARTV</sequence>